<accession>A0ABV5D0H4</accession>
<reference evidence="3 4" key="1">
    <citation type="submission" date="2024-04" db="EMBL/GenBank/DDBJ databases">
        <title>Polymorphospora sp. isolated from Baiyangdian Lake in Xiong'an New Area.</title>
        <authorList>
            <person name="Zhang X."/>
            <person name="Liu J."/>
        </authorList>
    </citation>
    <scope>NUCLEOTIDE SEQUENCE [LARGE SCALE GENOMIC DNA]</scope>
    <source>
        <strain evidence="3 4">2-325</strain>
    </source>
</reference>
<proteinExistence type="predicted"/>
<comment type="caution">
    <text evidence="3">The sequence shown here is derived from an EMBL/GenBank/DDBJ whole genome shotgun (WGS) entry which is preliminary data.</text>
</comment>
<keyword evidence="2" id="KW-0472">Membrane</keyword>
<evidence type="ECO:0000313" key="3">
    <source>
        <dbReference type="EMBL" id="MFB6397764.1"/>
    </source>
</evidence>
<dbReference type="RefSeq" id="WP_375736735.1">
    <property type="nucleotide sequence ID" value="NZ_JBCGDC010000166.1"/>
</dbReference>
<evidence type="ECO:0000256" key="2">
    <source>
        <dbReference type="SAM" id="Phobius"/>
    </source>
</evidence>
<sequence length="181" mass="18154">MPPVQPAMYGSPPPRRRRLGVAGIIGITFGVLLISCCGIGAVGAALDSGDDPKPLASASTSAPAAPADSPTAADAASSTPTDGTSAPAGATPTTAAPTTAAGQVKTTPRPTQTTPRPTKTTPQPKRTTAAPRTTKPTDSVQQGVHPGAFCKTAGAMGKTKTGKLMQCKKTAEDPKLRWRAA</sequence>
<evidence type="ECO:0000256" key="1">
    <source>
        <dbReference type="SAM" id="MobiDB-lite"/>
    </source>
</evidence>
<keyword evidence="4" id="KW-1185">Reference proteome</keyword>
<feature type="transmembrane region" description="Helical" evidence="2">
    <location>
        <begin position="21"/>
        <end position="46"/>
    </location>
</feature>
<dbReference type="EMBL" id="JBCGDC010000166">
    <property type="protein sequence ID" value="MFB6397764.1"/>
    <property type="molecule type" value="Genomic_DNA"/>
</dbReference>
<feature type="region of interest" description="Disordered" evidence="1">
    <location>
        <begin position="52"/>
        <end position="145"/>
    </location>
</feature>
<organism evidence="3 4">
    <name type="scientific">Polymorphospora lycopeni</name>
    <dbReference type="NCBI Taxonomy" id="3140240"/>
    <lineage>
        <taxon>Bacteria</taxon>
        <taxon>Bacillati</taxon>
        <taxon>Actinomycetota</taxon>
        <taxon>Actinomycetes</taxon>
        <taxon>Micromonosporales</taxon>
        <taxon>Micromonosporaceae</taxon>
        <taxon>Polymorphospora</taxon>
    </lineage>
</organism>
<gene>
    <name evidence="3" type="ORF">AAFH96_32430</name>
</gene>
<evidence type="ECO:0000313" key="4">
    <source>
        <dbReference type="Proteomes" id="UP001582793"/>
    </source>
</evidence>
<name>A0ABV5D0H4_9ACTN</name>
<keyword evidence="2" id="KW-0812">Transmembrane</keyword>
<feature type="compositionally biased region" description="Low complexity" evidence="1">
    <location>
        <begin position="56"/>
        <end position="137"/>
    </location>
</feature>
<dbReference type="Proteomes" id="UP001582793">
    <property type="component" value="Unassembled WGS sequence"/>
</dbReference>
<protein>
    <submittedName>
        <fullName evidence="3">Uncharacterized protein</fullName>
    </submittedName>
</protein>
<keyword evidence="2" id="KW-1133">Transmembrane helix</keyword>